<dbReference type="InterPro" id="IPR003593">
    <property type="entry name" value="AAA+_ATPase"/>
</dbReference>
<dbReference type="InterPro" id="IPR017871">
    <property type="entry name" value="ABC_transporter-like_CS"/>
</dbReference>
<evidence type="ECO:0000259" key="9">
    <source>
        <dbReference type="PROSITE" id="PS50929"/>
    </source>
</evidence>
<feature type="transmembrane region" description="Helical" evidence="7">
    <location>
        <begin position="20"/>
        <end position="45"/>
    </location>
</feature>
<dbReference type="PROSITE" id="PS50929">
    <property type="entry name" value="ABC_TM1F"/>
    <property type="match status" value="1"/>
</dbReference>
<feature type="transmembrane region" description="Helical" evidence="7">
    <location>
        <begin position="138"/>
        <end position="155"/>
    </location>
</feature>
<keyword evidence="6 7" id="KW-0472">Membrane</keyword>
<feature type="transmembrane region" description="Helical" evidence="7">
    <location>
        <begin position="161"/>
        <end position="178"/>
    </location>
</feature>
<dbReference type="NCBIfam" id="TIGR02857">
    <property type="entry name" value="CydD"/>
    <property type="match status" value="1"/>
</dbReference>
<dbReference type="InterPro" id="IPR014216">
    <property type="entry name" value="ABC_transptr_CydD"/>
</dbReference>
<evidence type="ECO:0000313" key="11">
    <source>
        <dbReference type="Proteomes" id="UP001525379"/>
    </source>
</evidence>
<dbReference type="InterPro" id="IPR003439">
    <property type="entry name" value="ABC_transporter-like_ATP-bd"/>
</dbReference>
<evidence type="ECO:0000256" key="4">
    <source>
        <dbReference type="ARBA" id="ARBA00022840"/>
    </source>
</evidence>
<dbReference type="CDD" id="cd18584">
    <property type="entry name" value="ABC_6TM_AarD_CydD"/>
    <property type="match status" value="1"/>
</dbReference>
<dbReference type="EMBL" id="JALXSQ010000005">
    <property type="protein sequence ID" value="MCT2042155.1"/>
    <property type="molecule type" value="Genomic_DNA"/>
</dbReference>
<protein>
    <submittedName>
        <fullName evidence="10">Thiol reductant ABC exporter subunit CydD</fullName>
    </submittedName>
</protein>
<dbReference type="PANTHER" id="PTHR24221">
    <property type="entry name" value="ATP-BINDING CASSETTE SUB-FAMILY B"/>
    <property type="match status" value="1"/>
</dbReference>
<gene>
    <name evidence="10" type="primary">cydD</name>
    <name evidence="10" type="ORF">M3D15_02190</name>
</gene>
<dbReference type="InterPro" id="IPR039421">
    <property type="entry name" value="Type_1_exporter"/>
</dbReference>
<dbReference type="Pfam" id="PF00005">
    <property type="entry name" value="ABC_tran"/>
    <property type="match status" value="1"/>
</dbReference>
<evidence type="ECO:0000256" key="1">
    <source>
        <dbReference type="ARBA" id="ARBA00004651"/>
    </source>
</evidence>
<dbReference type="Proteomes" id="UP001525379">
    <property type="component" value="Unassembled WGS sequence"/>
</dbReference>
<comment type="caution">
    <text evidence="10">The sequence shown here is derived from an EMBL/GenBank/DDBJ whole genome shotgun (WGS) entry which is preliminary data.</text>
</comment>
<evidence type="ECO:0000256" key="3">
    <source>
        <dbReference type="ARBA" id="ARBA00022741"/>
    </source>
</evidence>
<name>A0ABT2HV13_9MICO</name>
<keyword evidence="11" id="KW-1185">Reference proteome</keyword>
<evidence type="ECO:0000256" key="6">
    <source>
        <dbReference type="ARBA" id="ARBA00023136"/>
    </source>
</evidence>
<dbReference type="PROSITE" id="PS00211">
    <property type="entry name" value="ABC_TRANSPORTER_1"/>
    <property type="match status" value="1"/>
</dbReference>
<organism evidence="10 11">
    <name type="scientific">Pseudoclavibacter albus</name>
    <dbReference type="NCBI Taxonomy" id="272241"/>
    <lineage>
        <taxon>Bacteria</taxon>
        <taxon>Bacillati</taxon>
        <taxon>Actinomycetota</taxon>
        <taxon>Actinomycetes</taxon>
        <taxon>Micrococcales</taxon>
        <taxon>Microbacteriaceae</taxon>
        <taxon>Pseudoclavibacter</taxon>
    </lineage>
</organism>
<feature type="transmembrane region" description="Helical" evidence="7">
    <location>
        <begin position="239"/>
        <end position="265"/>
    </location>
</feature>
<evidence type="ECO:0000256" key="5">
    <source>
        <dbReference type="ARBA" id="ARBA00022989"/>
    </source>
</evidence>
<keyword evidence="5 7" id="KW-1133">Transmembrane helix</keyword>
<dbReference type="PROSITE" id="PS50893">
    <property type="entry name" value="ABC_TRANSPORTER_2"/>
    <property type="match status" value="1"/>
</dbReference>
<evidence type="ECO:0000259" key="8">
    <source>
        <dbReference type="PROSITE" id="PS50893"/>
    </source>
</evidence>
<dbReference type="Gene3D" id="3.40.50.300">
    <property type="entry name" value="P-loop containing nucleotide triphosphate hydrolases"/>
    <property type="match status" value="1"/>
</dbReference>
<dbReference type="PANTHER" id="PTHR24221:SF590">
    <property type="entry name" value="COMPONENT LINKED WITH THE ASSEMBLY OF CYTOCHROME' TRANSPORT TRANSMEMBRANE ATP-BINDING PROTEIN ABC TRANSPORTER CYDD-RELATED"/>
    <property type="match status" value="1"/>
</dbReference>
<dbReference type="SMART" id="SM00382">
    <property type="entry name" value="AAA"/>
    <property type="match status" value="1"/>
</dbReference>
<dbReference type="SUPFAM" id="SSF52540">
    <property type="entry name" value="P-loop containing nucleoside triphosphate hydrolases"/>
    <property type="match status" value="1"/>
</dbReference>
<dbReference type="Pfam" id="PF00664">
    <property type="entry name" value="ABC_membrane"/>
    <property type="match status" value="1"/>
</dbReference>
<comment type="subcellular location">
    <subcellularLocation>
        <location evidence="1">Cell membrane</location>
        <topology evidence="1">Multi-pass membrane protein</topology>
    </subcellularLocation>
</comment>
<evidence type="ECO:0000313" key="10">
    <source>
        <dbReference type="EMBL" id="MCT2042155.1"/>
    </source>
</evidence>
<dbReference type="InterPro" id="IPR027417">
    <property type="entry name" value="P-loop_NTPase"/>
</dbReference>
<evidence type="ECO:0000256" key="7">
    <source>
        <dbReference type="SAM" id="Phobius"/>
    </source>
</evidence>
<dbReference type="RefSeq" id="WP_260103785.1">
    <property type="nucleotide sequence ID" value="NZ_JALXSQ010000005.1"/>
</dbReference>
<feature type="domain" description="ABC transporter" evidence="8">
    <location>
        <begin position="337"/>
        <end position="563"/>
    </location>
</feature>
<sequence>MRPLDPRLLRRALSARRFLVGGGALGVLEALALIVSCWCLSTAIAELVAGASFVSVLPFIGVFALAVVTRAVSQWIMGMFSARAAAKVQLELRSQLLDHLAEQPAEARAHTHLATLSQLAVSGLNALDAYFARYVPELIRAALVTPVLIAAIALADPLSAVAILATIPCIPVFMILIGRVTERAQSRRWDALTNLARGYAEIVEGLATLKIFGRARRQAERIRTITEEHRASTMGVLRYSFLSGFALELLASIAVALVAVSIGVRLVNREMLLQTGIFALLLAPEAYLPLRQVGAQFHAAADGLSASNAVLDVLDEDADASPLRSESSSSGAQSDGLKISGLTLEREGRIVVRGLDLVAAPGSFTVLSGPSGAGKSSILAAIRGSLRPAAGTISCGGTQWGETRAERAVSIAWSGQGAMLFGGTVRDNLSLGESAGASDDLLHRALELAALRSRPGDDHPVDGELRLDDRINELGHGISGGQAQRLALARAIVRHWVAGTPLILLDEPTSALDEDTEARIVASLRELASRGAIVVAVSHREALWEAADQHLEVPLLELATEDVA</sequence>
<keyword evidence="3" id="KW-0547">Nucleotide-binding</keyword>
<dbReference type="InterPro" id="IPR011527">
    <property type="entry name" value="ABC1_TM_dom"/>
</dbReference>
<accession>A0ABT2HV13</accession>
<dbReference type="SUPFAM" id="SSF90123">
    <property type="entry name" value="ABC transporter transmembrane region"/>
    <property type="match status" value="1"/>
</dbReference>
<feature type="transmembrane region" description="Helical" evidence="7">
    <location>
        <begin position="51"/>
        <end position="73"/>
    </location>
</feature>
<keyword evidence="2 7" id="KW-0812">Transmembrane</keyword>
<reference evidence="10 11" key="1">
    <citation type="submission" date="2022-04" db="EMBL/GenBank/DDBJ databases">
        <title>Human microbiome associated bacterial genomes.</title>
        <authorList>
            <person name="Sandstrom S."/>
            <person name="Salamzade R."/>
            <person name="Kalan L.R."/>
        </authorList>
    </citation>
    <scope>NUCLEOTIDE SEQUENCE [LARGE SCALE GENOMIC DNA]</scope>
    <source>
        <strain evidence="11">p3-SID1799</strain>
    </source>
</reference>
<keyword evidence="4" id="KW-0067">ATP-binding</keyword>
<dbReference type="InterPro" id="IPR036640">
    <property type="entry name" value="ABC1_TM_sf"/>
</dbReference>
<feature type="domain" description="ABC transmembrane type-1" evidence="9">
    <location>
        <begin position="20"/>
        <end position="302"/>
    </location>
</feature>
<proteinExistence type="predicted"/>
<dbReference type="Gene3D" id="1.20.1560.10">
    <property type="entry name" value="ABC transporter type 1, transmembrane domain"/>
    <property type="match status" value="1"/>
</dbReference>
<evidence type="ECO:0000256" key="2">
    <source>
        <dbReference type="ARBA" id="ARBA00022692"/>
    </source>
</evidence>